<keyword evidence="1" id="KW-0808">Transferase</keyword>
<accession>A0A8S5LSX6</accession>
<proteinExistence type="predicted"/>
<protein>
    <submittedName>
        <fullName evidence="1">S-adenosylmethionine-dependent methyltransferase</fullName>
    </submittedName>
</protein>
<dbReference type="GO" id="GO:0032259">
    <property type="term" value="P:methylation"/>
    <property type="evidence" value="ECO:0007669"/>
    <property type="project" value="UniProtKB-KW"/>
</dbReference>
<organism evidence="1">
    <name type="scientific">Siphoviridae sp. ctMAv2</name>
    <dbReference type="NCBI Taxonomy" id="2826258"/>
    <lineage>
        <taxon>Viruses</taxon>
        <taxon>Duplodnaviria</taxon>
        <taxon>Heunggongvirae</taxon>
        <taxon>Uroviricota</taxon>
        <taxon>Caudoviricetes</taxon>
    </lineage>
</organism>
<dbReference type="InterPro" id="IPR029063">
    <property type="entry name" value="SAM-dependent_MTases_sf"/>
</dbReference>
<keyword evidence="1" id="KW-0489">Methyltransferase</keyword>
<reference evidence="1" key="1">
    <citation type="journal article" date="2021" name="Proc. Natl. Acad. Sci. U.S.A.">
        <title>A Catalog of Tens of Thousands of Viruses from Human Metagenomes Reveals Hidden Associations with Chronic Diseases.</title>
        <authorList>
            <person name="Tisza M.J."/>
            <person name="Buck C.B."/>
        </authorList>
    </citation>
    <scope>NUCLEOTIDE SEQUENCE</scope>
    <source>
        <strain evidence="1">CtMAv2</strain>
    </source>
</reference>
<dbReference type="SUPFAM" id="SSF53335">
    <property type="entry name" value="S-adenosyl-L-methionine-dependent methyltransferases"/>
    <property type="match status" value="1"/>
</dbReference>
<evidence type="ECO:0000313" key="1">
    <source>
        <dbReference type="EMBL" id="DAD72955.1"/>
    </source>
</evidence>
<sequence length="222" mass="26022">MEEIENYYCKIPDTLKSYCSYFDNFVVEEIPSFVFEEENYKYLREYAVFRMGFSVVTKRNCRILAQIINGKKVLEVMCGLGSYASTLRSCGVDVIATDDMSWINYDTSKYQGWKTHAWIHDIISMDAIEAVKKYGREVGFIIMSWPPQNSDLAYRVLQTMRKVNPECILIYIGEKKGGCTADDRFFDDYIDISSNFAELQDLKKSYHNWKNNQYFDTQLLLK</sequence>
<name>A0A8S5LSX6_9CAUD</name>
<dbReference type="GO" id="GO:0008168">
    <property type="term" value="F:methyltransferase activity"/>
    <property type="evidence" value="ECO:0007669"/>
    <property type="project" value="UniProtKB-KW"/>
</dbReference>
<dbReference type="EMBL" id="BK014727">
    <property type="protein sequence ID" value="DAD72955.1"/>
    <property type="molecule type" value="Genomic_DNA"/>
</dbReference>